<dbReference type="InterPro" id="IPR003594">
    <property type="entry name" value="HATPase_dom"/>
</dbReference>
<evidence type="ECO:0000313" key="13">
    <source>
        <dbReference type="EMBL" id="MFD2465623.1"/>
    </source>
</evidence>
<feature type="domain" description="Signal transduction histidine kinase subgroup 3 dimerisation and phosphoacceptor" evidence="12">
    <location>
        <begin position="195"/>
        <end position="258"/>
    </location>
</feature>
<reference evidence="14" key="1">
    <citation type="journal article" date="2019" name="Int. J. Syst. Evol. Microbiol.">
        <title>The Global Catalogue of Microorganisms (GCM) 10K type strain sequencing project: providing services to taxonomists for standard genome sequencing and annotation.</title>
        <authorList>
            <consortium name="The Broad Institute Genomics Platform"/>
            <consortium name="The Broad Institute Genome Sequencing Center for Infectious Disease"/>
            <person name="Wu L."/>
            <person name="Ma J."/>
        </authorList>
    </citation>
    <scope>NUCLEOTIDE SEQUENCE [LARGE SCALE GENOMIC DNA]</scope>
    <source>
        <strain evidence="14">CGMCC 4.7643</strain>
    </source>
</reference>
<dbReference type="Proteomes" id="UP001597419">
    <property type="component" value="Unassembled WGS sequence"/>
</dbReference>
<protein>
    <recommendedName>
        <fullName evidence="2">histidine kinase</fullName>
        <ecNumber evidence="2">2.7.13.3</ecNumber>
    </recommendedName>
</protein>
<keyword evidence="5" id="KW-0547">Nucleotide-binding</keyword>
<proteinExistence type="predicted"/>
<keyword evidence="10" id="KW-1133">Transmembrane helix</keyword>
<name>A0ABW5GXP7_9PSEU</name>
<evidence type="ECO:0000256" key="9">
    <source>
        <dbReference type="SAM" id="Coils"/>
    </source>
</evidence>
<dbReference type="CDD" id="cd16917">
    <property type="entry name" value="HATPase_UhpB-NarQ-NarX-like"/>
    <property type="match status" value="1"/>
</dbReference>
<dbReference type="InterPro" id="IPR011712">
    <property type="entry name" value="Sig_transdc_His_kin_sub3_dim/P"/>
</dbReference>
<comment type="catalytic activity">
    <reaction evidence="1">
        <text>ATP + protein L-histidine = ADP + protein N-phospho-L-histidine.</text>
        <dbReference type="EC" id="2.7.13.3"/>
    </reaction>
</comment>
<evidence type="ECO:0000259" key="11">
    <source>
        <dbReference type="Pfam" id="PF02518"/>
    </source>
</evidence>
<feature type="coiled-coil region" evidence="9">
    <location>
        <begin position="163"/>
        <end position="197"/>
    </location>
</feature>
<keyword evidence="9" id="KW-0175">Coiled coil</keyword>
<dbReference type="RefSeq" id="WP_345408719.1">
    <property type="nucleotide sequence ID" value="NZ_BAABHG010000030.1"/>
</dbReference>
<organism evidence="13 14">
    <name type="scientific">Amycolatopsis samaneae</name>
    <dbReference type="NCBI Taxonomy" id="664691"/>
    <lineage>
        <taxon>Bacteria</taxon>
        <taxon>Bacillati</taxon>
        <taxon>Actinomycetota</taxon>
        <taxon>Actinomycetes</taxon>
        <taxon>Pseudonocardiales</taxon>
        <taxon>Pseudonocardiaceae</taxon>
        <taxon>Amycolatopsis</taxon>
    </lineage>
</organism>
<feature type="transmembrane region" description="Helical" evidence="10">
    <location>
        <begin position="44"/>
        <end position="64"/>
    </location>
</feature>
<keyword evidence="14" id="KW-1185">Reference proteome</keyword>
<keyword evidence="10" id="KW-0812">Transmembrane</keyword>
<feature type="domain" description="Histidine kinase/HSP90-like ATPase" evidence="11">
    <location>
        <begin position="304"/>
        <end position="396"/>
    </location>
</feature>
<keyword evidence="3" id="KW-0597">Phosphoprotein</keyword>
<evidence type="ECO:0000256" key="1">
    <source>
        <dbReference type="ARBA" id="ARBA00000085"/>
    </source>
</evidence>
<gene>
    <name evidence="13" type="ORF">ACFSYJ_43940</name>
</gene>
<evidence type="ECO:0000256" key="3">
    <source>
        <dbReference type="ARBA" id="ARBA00022553"/>
    </source>
</evidence>
<accession>A0ABW5GXP7</accession>
<dbReference type="Pfam" id="PF07730">
    <property type="entry name" value="HisKA_3"/>
    <property type="match status" value="1"/>
</dbReference>
<evidence type="ECO:0000256" key="8">
    <source>
        <dbReference type="ARBA" id="ARBA00023012"/>
    </source>
</evidence>
<dbReference type="Gene3D" id="1.20.5.1930">
    <property type="match status" value="1"/>
</dbReference>
<evidence type="ECO:0000256" key="2">
    <source>
        <dbReference type="ARBA" id="ARBA00012438"/>
    </source>
</evidence>
<comment type="caution">
    <text evidence="13">The sequence shown here is derived from an EMBL/GenBank/DDBJ whole genome shotgun (WGS) entry which is preliminary data.</text>
</comment>
<keyword evidence="7" id="KW-0067">ATP-binding</keyword>
<evidence type="ECO:0000256" key="7">
    <source>
        <dbReference type="ARBA" id="ARBA00022840"/>
    </source>
</evidence>
<dbReference type="Gene3D" id="3.30.565.10">
    <property type="entry name" value="Histidine kinase-like ATPase, C-terminal domain"/>
    <property type="match status" value="1"/>
</dbReference>
<dbReference type="InterPro" id="IPR036890">
    <property type="entry name" value="HATPase_C_sf"/>
</dbReference>
<evidence type="ECO:0000256" key="6">
    <source>
        <dbReference type="ARBA" id="ARBA00022777"/>
    </source>
</evidence>
<keyword evidence="10" id="KW-0472">Membrane</keyword>
<evidence type="ECO:0000256" key="5">
    <source>
        <dbReference type="ARBA" id="ARBA00022741"/>
    </source>
</evidence>
<dbReference type="PANTHER" id="PTHR24421:SF10">
    <property type="entry name" value="NITRATE_NITRITE SENSOR PROTEIN NARQ"/>
    <property type="match status" value="1"/>
</dbReference>
<evidence type="ECO:0000256" key="10">
    <source>
        <dbReference type="SAM" id="Phobius"/>
    </source>
</evidence>
<evidence type="ECO:0000313" key="14">
    <source>
        <dbReference type="Proteomes" id="UP001597419"/>
    </source>
</evidence>
<dbReference type="PANTHER" id="PTHR24421">
    <property type="entry name" value="NITRATE/NITRITE SENSOR PROTEIN NARX-RELATED"/>
    <property type="match status" value="1"/>
</dbReference>
<keyword evidence="4" id="KW-0808">Transferase</keyword>
<keyword evidence="8" id="KW-0902">Two-component regulatory system</keyword>
<dbReference type="InterPro" id="IPR050482">
    <property type="entry name" value="Sensor_HK_TwoCompSys"/>
</dbReference>
<dbReference type="EC" id="2.7.13.3" evidence="2"/>
<dbReference type="EMBL" id="JBHUKU010000035">
    <property type="protein sequence ID" value="MFD2465623.1"/>
    <property type="molecule type" value="Genomic_DNA"/>
</dbReference>
<dbReference type="SUPFAM" id="SSF55874">
    <property type="entry name" value="ATPase domain of HSP90 chaperone/DNA topoisomerase II/histidine kinase"/>
    <property type="match status" value="1"/>
</dbReference>
<feature type="transmembrane region" description="Helical" evidence="10">
    <location>
        <begin position="71"/>
        <end position="93"/>
    </location>
</feature>
<sequence>MAERAEYRQWWPSRHDGFWLVFAALVFCGLDVVLYVFGPPTTGWLGPAAGLILQLIADLSLVLLFRFPAQVAGFVVVVAFLMLASDLLSPGLLVPVEPLTSRTVPTITAVVLSQLARLLDRRTVLIVAGILAVIATQPWQPSWSVTPFGLLSTALPAVVSLYFEARRQLLRSLRDRAERAEREQHLLAEQARAEERRRLASEMHDVVTHRLSLMVLHAGALGVTSREEAVRSAAEDIRREGARALDELRDLVGVLRNGANLDARTLSPAPTGDPVALVEESRSVGVPTELSVTGDPSRISPTVARTAYRVVQEALTNVRKHAPGSSATVDLRYHPGGLEVSVHNTAATSPPDPALAGSGSGAGLAGLRQRVELVGGRLDAGPVPGGGFRVGAILPAYVPTTEGAHSDPGGRGR</sequence>
<feature type="transmembrane region" description="Helical" evidence="10">
    <location>
        <begin position="18"/>
        <end position="38"/>
    </location>
</feature>
<dbReference type="GO" id="GO:0016301">
    <property type="term" value="F:kinase activity"/>
    <property type="evidence" value="ECO:0007669"/>
    <property type="project" value="UniProtKB-KW"/>
</dbReference>
<evidence type="ECO:0000256" key="4">
    <source>
        <dbReference type="ARBA" id="ARBA00022679"/>
    </source>
</evidence>
<evidence type="ECO:0000259" key="12">
    <source>
        <dbReference type="Pfam" id="PF07730"/>
    </source>
</evidence>
<dbReference type="Pfam" id="PF02518">
    <property type="entry name" value="HATPase_c"/>
    <property type="match status" value="1"/>
</dbReference>
<keyword evidence="6 13" id="KW-0418">Kinase</keyword>